<keyword evidence="6" id="KW-0539">Nucleus</keyword>
<feature type="compositionally biased region" description="Polar residues" evidence="7">
    <location>
        <begin position="282"/>
        <end position="294"/>
    </location>
</feature>
<feature type="compositionally biased region" description="Low complexity" evidence="7">
    <location>
        <begin position="1"/>
        <end position="33"/>
    </location>
</feature>
<feature type="compositionally biased region" description="Polar residues" evidence="7">
    <location>
        <begin position="322"/>
        <end position="331"/>
    </location>
</feature>
<evidence type="ECO:0000313" key="10">
    <source>
        <dbReference type="Proteomes" id="UP000039046"/>
    </source>
</evidence>
<dbReference type="PANTHER" id="PTHR36206">
    <property type="entry name" value="ASPERCRYPTIN BIOSYNTHESIS CLUSTER-SPECIFIC TRANSCRIPTION REGULATOR ATNN-RELATED"/>
    <property type="match status" value="1"/>
</dbReference>
<dbReference type="PROSITE" id="PS50048">
    <property type="entry name" value="ZN2_CY6_FUNGAL_2"/>
    <property type="match status" value="1"/>
</dbReference>
<feature type="region of interest" description="Disordered" evidence="7">
    <location>
        <begin position="1"/>
        <end position="40"/>
    </location>
</feature>
<feature type="region of interest" description="Disordered" evidence="7">
    <location>
        <begin position="463"/>
        <end position="496"/>
    </location>
</feature>
<dbReference type="SMART" id="SM00066">
    <property type="entry name" value="GAL4"/>
    <property type="match status" value="1"/>
</dbReference>
<evidence type="ECO:0000256" key="5">
    <source>
        <dbReference type="ARBA" id="ARBA00023163"/>
    </source>
</evidence>
<feature type="region of interest" description="Disordered" evidence="7">
    <location>
        <begin position="411"/>
        <end position="442"/>
    </location>
</feature>
<feature type="region of interest" description="Disordered" evidence="7">
    <location>
        <begin position="510"/>
        <end position="530"/>
    </location>
</feature>
<dbReference type="GO" id="GO:0000981">
    <property type="term" value="F:DNA-binding transcription factor activity, RNA polymerase II-specific"/>
    <property type="evidence" value="ECO:0007669"/>
    <property type="project" value="InterPro"/>
</dbReference>
<dbReference type="PROSITE" id="PS00463">
    <property type="entry name" value="ZN2_CY6_FUNGAL_1"/>
    <property type="match status" value="1"/>
</dbReference>
<gene>
    <name evidence="9" type="ORF">VHEMI02684</name>
</gene>
<reference evidence="9 10" key="1">
    <citation type="journal article" date="2015" name="Genome Announc.">
        <title>Draft Genome Sequence and Gene Annotation of the Entomopathogenic Fungus Verticillium hemipterigenum.</title>
        <authorList>
            <person name="Horn F."/>
            <person name="Habel A."/>
            <person name="Scharf D.H."/>
            <person name="Dworschak J."/>
            <person name="Brakhage A.A."/>
            <person name="Guthke R."/>
            <person name="Hertweck C."/>
            <person name="Linde J."/>
        </authorList>
    </citation>
    <scope>NUCLEOTIDE SEQUENCE [LARGE SCALE GENOMIC DNA]</scope>
</reference>
<dbReference type="InterPro" id="IPR036864">
    <property type="entry name" value="Zn2-C6_fun-type_DNA-bd_sf"/>
</dbReference>
<evidence type="ECO:0000313" key="9">
    <source>
        <dbReference type="EMBL" id="CEJ82634.1"/>
    </source>
</evidence>
<dbReference type="EMBL" id="CDHN01000001">
    <property type="protein sequence ID" value="CEJ82634.1"/>
    <property type="molecule type" value="Genomic_DNA"/>
</dbReference>
<feature type="compositionally biased region" description="Polar residues" evidence="7">
    <location>
        <begin position="425"/>
        <end position="440"/>
    </location>
</feature>
<keyword evidence="10" id="KW-1185">Reference proteome</keyword>
<protein>
    <submittedName>
        <fullName evidence="9">Putative Negative acting factor</fullName>
    </submittedName>
</protein>
<feature type="domain" description="Zn(2)-C6 fungal-type" evidence="8">
    <location>
        <begin position="377"/>
        <end position="405"/>
    </location>
</feature>
<feature type="compositionally biased region" description="Pro residues" evidence="7">
    <location>
        <begin position="518"/>
        <end position="529"/>
    </location>
</feature>
<sequence length="820" mass="87274">MATTMAAAAAPVATATNTATAADSPTTSTVAATGPAATSHPGLKAVAAIRADTTAQGHPQPAATAAVAAQENHHLDRATPANVNPAPTATAVAAAGTATTITGAGAGPVAAAPTSDSTTASSSTATLDDDPLLLPSPSSHAAAAAADSSSSALSNQPVPPPLENNDDVPADLASALQQTTQHHDDDPANAEQQDIHPQQQLANGEARPSETDSDDMASHRPTLPSPHPTAAHHPLRPPAYSSSPLPPPTHAYHNSLPNPQAPYGSSSYSTPPSTAADPHRPTLSTSSNNVTLPSMRTMEELSRQQSTPSPHSMNAPLAHAPPTTSYYSHQTMAAAPPPPHYAGGPQDALARYPLPHDPRMSGTRGPKKEIKRRTKTGCLTCRKRRIKCDETHPTCNNCKKSKRECLGYDPIFRQQPGQPGAPLQHSHSATGSPTGATTLPVSPATRHINHINSYGSQPAVIPNAYTSSPNLQATSVHTPSPQLKPEPHYGYPPASQPSGRYYTATAYETPRSLDPKHLPPPHAISPAHPPTQNMKIDDIIALLGPALPAQSIIQNEATLSEVTKVYHEMYASSLASFFETTWYYFAENGQMSFPRDGRLVEYMASFLKTLEAVKANDHTQMAYSGVLETRLVWELARSVYQTPEKAVGAMRLSLPAEGDAAEARGRVRVVEALLSGEYLTNNPLSPPVADSDNQRARQFDFWYSLADFVRQRENPDSPQAVKAREEVINRMRLVLDGRENRDLLYSIAVARELAPSFGPTYGTTPQHIDEADPKSRLAVASKFILDESHSPGGTTNVVRRFSDIASRAFVNPGVNVLRRS</sequence>
<dbReference type="Proteomes" id="UP000039046">
    <property type="component" value="Unassembled WGS sequence"/>
</dbReference>
<evidence type="ECO:0000256" key="7">
    <source>
        <dbReference type="SAM" id="MobiDB-lite"/>
    </source>
</evidence>
<dbReference type="PANTHER" id="PTHR36206:SF13">
    <property type="entry name" value="TRANSCRIPTIONAL REGULATORY PROTEIN MOC3"/>
    <property type="match status" value="1"/>
</dbReference>
<evidence type="ECO:0000259" key="8">
    <source>
        <dbReference type="PROSITE" id="PS50048"/>
    </source>
</evidence>
<feature type="compositionally biased region" description="Polar residues" evidence="7">
    <location>
        <begin position="464"/>
        <end position="481"/>
    </location>
</feature>
<dbReference type="OrthoDB" id="5375558at2759"/>
<keyword evidence="5" id="KW-0804">Transcription</keyword>
<dbReference type="InterPro" id="IPR052360">
    <property type="entry name" value="Transcr_Regulatory_Proteins"/>
</dbReference>
<keyword evidence="3" id="KW-0805">Transcription regulation</keyword>
<dbReference type="Gene3D" id="4.10.240.10">
    <property type="entry name" value="Zn(2)-C6 fungal-type DNA-binding domain"/>
    <property type="match status" value="1"/>
</dbReference>
<proteinExistence type="predicted"/>
<dbReference type="AlphaFoldDB" id="A0A0A1TBC9"/>
<dbReference type="STRING" id="1531966.A0A0A1TBC9"/>
<dbReference type="GO" id="GO:0003677">
    <property type="term" value="F:DNA binding"/>
    <property type="evidence" value="ECO:0007669"/>
    <property type="project" value="UniProtKB-KW"/>
</dbReference>
<keyword evidence="1" id="KW-0479">Metal-binding</keyword>
<keyword evidence="2" id="KW-0862">Zinc</keyword>
<evidence type="ECO:0000256" key="1">
    <source>
        <dbReference type="ARBA" id="ARBA00022723"/>
    </source>
</evidence>
<dbReference type="CDD" id="cd00067">
    <property type="entry name" value="GAL4"/>
    <property type="match status" value="1"/>
</dbReference>
<evidence type="ECO:0000256" key="3">
    <source>
        <dbReference type="ARBA" id="ARBA00023015"/>
    </source>
</evidence>
<organism evidence="9 10">
    <name type="scientific">[Torrubiella] hemipterigena</name>
    <dbReference type="NCBI Taxonomy" id="1531966"/>
    <lineage>
        <taxon>Eukaryota</taxon>
        <taxon>Fungi</taxon>
        <taxon>Dikarya</taxon>
        <taxon>Ascomycota</taxon>
        <taxon>Pezizomycotina</taxon>
        <taxon>Sordariomycetes</taxon>
        <taxon>Hypocreomycetidae</taxon>
        <taxon>Hypocreales</taxon>
        <taxon>Clavicipitaceae</taxon>
        <taxon>Clavicipitaceae incertae sedis</taxon>
        <taxon>'Torrubiella' clade</taxon>
    </lineage>
</organism>
<feature type="compositionally biased region" description="Low complexity" evidence="7">
    <location>
        <begin position="261"/>
        <end position="276"/>
    </location>
</feature>
<dbReference type="SUPFAM" id="SSF57701">
    <property type="entry name" value="Zn2/Cys6 DNA-binding domain"/>
    <property type="match status" value="1"/>
</dbReference>
<dbReference type="HOGENOM" id="CLU_016696_0_0_1"/>
<accession>A0A0A1TBC9</accession>
<feature type="region of interest" description="Disordered" evidence="7">
    <location>
        <begin position="105"/>
        <end position="347"/>
    </location>
</feature>
<name>A0A0A1TBC9_9HYPO</name>
<feature type="compositionally biased region" description="Low complexity" evidence="7">
    <location>
        <begin position="105"/>
        <end position="154"/>
    </location>
</feature>
<feature type="region of interest" description="Disordered" evidence="7">
    <location>
        <begin position="52"/>
        <end position="85"/>
    </location>
</feature>
<evidence type="ECO:0000256" key="2">
    <source>
        <dbReference type="ARBA" id="ARBA00022833"/>
    </source>
</evidence>
<evidence type="ECO:0000256" key="4">
    <source>
        <dbReference type="ARBA" id="ARBA00023125"/>
    </source>
</evidence>
<evidence type="ECO:0000256" key="6">
    <source>
        <dbReference type="ARBA" id="ARBA00023242"/>
    </source>
</evidence>
<dbReference type="InterPro" id="IPR001138">
    <property type="entry name" value="Zn2Cys6_DnaBD"/>
</dbReference>
<dbReference type="Pfam" id="PF00172">
    <property type="entry name" value="Zn_clus"/>
    <property type="match status" value="1"/>
</dbReference>
<keyword evidence="4" id="KW-0238">DNA-binding</keyword>
<dbReference type="GO" id="GO:0008270">
    <property type="term" value="F:zinc ion binding"/>
    <property type="evidence" value="ECO:0007669"/>
    <property type="project" value="InterPro"/>
</dbReference>
<feature type="compositionally biased region" description="Polar residues" evidence="7">
    <location>
        <begin position="190"/>
        <end position="202"/>
    </location>
</feature>
<feature type="compositionally biased region" description="Polar residues" evidence="7">
    <location>
        <begin position="303"/>
        <end position="312"/>
    </location>
</feature>